<dbReference type="InterPro" id="IPR011701">
    <property type="entry name" value="MFS"/>
</dbReference>
<evidence type="ECO:0000256" key="3">
    <source>
        <dbReference type="ARBA" id="ARBA00022989"/>
    </source>
</evidence>
<reference evidence="8 9" key="1">
    <citation type="submission" date="2022-07" db="EMBL/GenBank/DDBJ databases">
        <authorList>
            <person name="Phongsopitanun W."/>
            <person name="Tanasupawat S."/>
        </authorList>
    </citation>
    <scope>NUCLEOTIDE SEQUENCE [LARGE SCALE GENOMIC DNA]</scope>
    <source>
        <strain evidence="8 9">RCU-064</strain>
    </source>
</reference>
<feature type="transmembrane region" description="Helical" evidence="6">
    <location>
        <begin position="272"/>
        <end position="290"/>
    </location>
</feature>
<dbReference type="InterPro" id="IPR050382">
    <property type="entry name" value="MFS_Na/Anion_cotransporter"/>
</dbReference>
<evidence type="ECO:0000256" key="6">
    <source>
        <dbReference type="SAM" id="Phobius"/>
    </source>
</evidence>
<name>A0ABT1V087_9ACTN</name>
<feature type="transmembrane region" description="Helical" evidence="6">
    <location>
        <begin position="346"/>
        <end position="364"/>
    </location>
</feature>
<accession>A0ABT1V087</accession>
<feature type="transmembrane region" description="Helical" evidence="6">
    <location>
        <begin position="437"/>
        <end position="456"/>
    </location>
</feature>
<dbReference type="Pfam" id="PF07690">
    <property type="entry name" value="MFS_1"/>
    <property type="match status" value="1"/>
</dbReference>
<feature type="transmembrane region" description="Helical" evidence="6">
    <location>
        <begin position="76"/>
        <end position="96"/>
    </location>
</feature>
<proteinExistence type="predicted"/>
<evidence type="ECO:0000313" key="9">
    <source>
        <dbReference type="Proteomes" id="UP001204746"/>
    </source>
</evidence>
<dbReference type="RefSeq" id="WP_256651793.1">
    <property type="nucleotide sequence ID" value="NZ_JANIAA010000013.1"/>
</dbReference>
<dbReference type="InterPro" id="IPR036259">
    <property type="entry name" value="MFS_trans_sf"/>
</dbReference>
<feature type="transmembrane region" description="Helical" evidence="6">
    <location>
        <begin position="192"/>
        <end position="209"/>
    </location>
</feature>
<dbReference type="EMBL" id="JANIAA010000013">
    <property type="protein sequence ID" value="MCQ8190793.1"/>
    <property type="molecule type" value="Genomic_DNA"/>
</dbReference>
<gene>
    <name evidence="8" type="ORF">NP777_21430</name>
</gene>
<evidence type="ECO:0000256" key="1">
    <source>
        <dbReference type="ARBA" id="ARBA00004651"/>
    </source>
</evidence>
<dbReference type="CDD" id="cd17319">
    <property type="entry name" value="MFS_ExuT_GudP_like"/>
    <property type="match status" value="1"/>
</dbReference>
<protein>
    <submittedName>
        <fullName evidence="8">MFS transporter</fullName>
    </submittedName>
</protein>
<evidence type="ECO:0000259" key="7">
    <source>
        <dbReference type="PROSITE" id="PS50850"/>
    </source>
</evidence>
<evidence type="ECO:0000256" key="4">
    <source>
        <dbReference type="ARBA" id="ARBA00023136"/>
    </source>
</evidence>
<comment type="subcellular location">
    <subcellularLocation>
        <location evidence="1">Cell membrane</location>
        <topology evidence="1">Multi-pass membrane protein</topology>
    </subcellularLocation>
</comment>
<evidence type="ECO:0000256" key="2">
    <source>
        <dbReference type="ARBA" id="ARBA00022692"/>
    </source>
</evidence>
<feature type="region of interest" description="Disordered" evidence="5">
    <location>
        <begin position="1"/>
        <end position="29"/>
    </location>
</feature>
<dbReference type="InterPro" id="IPR020846">
    <property type="entry name" value="MFS_dom"/>
</dbReference>
<dbReference type="Proteomes" id="UP001204746">
    <property type="component" value="Unassembled WGS sequence"/>
</dbReference>
<feature type="domain" description="Major facilitator superfamily (MFS) profile" evidence="7">
    <location>
        <begin position="38"/>
        <end position="461"/>
    </location>
</feature>
<evidence type="ECO:0000313" key="8">
    <source>
        <dbReference type="EMBL" id="MCQ8190793.1"/>
    </source>
</evidence>
<dbReference type="PROSITE" id="PS50850">
    <property type="entry name" value="MFS"/>
    <property type="match status" value="1"/>
</dbReference>
<evidence type="ECO:0000256" key="5">
    <source>
        <dbReference type="SAM" id="MobiDB-lite"/>
    </source>
</evidence>
<dbReference type="Gene3D" id="1.20.1250.20">
    <property type="entry name" value="MFS general substrate transporter like domains"/>
    <property type="match status" value="2"/>
</dbReference>
<dbReference type="SUPFAM" id="SSF103473">
    <property type="entry name" value="MFS general substrate transporter"/>
    <property type="match status" value="1"/>
</dbReference>
<comment type="caution">
    <text evidence="8">The sequence shown here is derived from an EMBL/GenBank/DDBJ whole genome shotgun (WGS) entry which is preliminary data.</text>
</comment>
<dbReference type="PANTHER" id="PTHR11662:SF399">
    <property type="entry name" value="FI19708P1-RELATED"/>
    <property type="match status" value="1"/>
</dbReference>
<feature type="transmembrane region" description="Helical" evidence="6">
    <location>
        <begin position="105"/>
        <end position="125"/>
    </location>
</feature>
<dbReference type="PANTHER" id="PTHR11662">
    <property type="entry name" value="SOLUTE CARRIER FAMILY 17"/>
    <property type="match status" value="1"/>
</dbReference>
<keyword evidence="2 6" id="KW-0812">Transmembrane</keyword>
<feature type="transmembrane region" description="Helical" evidence="6">
    <location>
        <begin position="36"/>
        <end position="56"/>
    </location>
</feature>
<feature type="transmembrane region" description="Helical" evidence="6">
    <location>
        <begin position="310"/>
        <end position="334"/>
    </location>
</feature>
<organism evidence="8 9">
    <name type="scientific">Streptomyces rugosispiralis</name>
    <dbReference type="NCBI Taxonomy" id="2967341"/>
    <lineage>
        <taxon>Bacteria</taxon>
        <taxon>Bacillati</taxon>
        <taxon>Actinomycetota</taxon>
        <taxon>Actinomycetes</taxon>
        <taxon>Kitasatosporales</taxon>
        <taxon>Streptomycetaceae</taxon>
        <taxon>Streptomyces</taxon>
    </lineage>
</organism>
<keyword evidence="4 6" id="KW-0472">Membrane</keyword>
<keyword evidence="9" id="KW-1185">Reference proteome</keyword>
<keyword evidence="3 6" id="KW-1133">Transmembrane helix</keyword>
<sequence length="468" mass="50537">MKTPRAVPATDQPSPPQDEATTGPPRPRGLRHNTRWLMVFLCFLGMTVNYVDRATISISLPYMTDDLHIGPEWQGVILSMFFVTYALGQLPAGALIDRYGEKRMFAIGGLIWSLVTVGTGFVRGIGSLLFARLALGAGEAPAYPSCAKSVSRWFPVRERALANSVWDNGARAGTAVAAPVVTALIAWQGWRMAFWVTGGVALLWVALWLKAYREPSARGGLSAEERAYVMAGGARLEEHPAEKTAAPEPAEKTATREEPAVRWRDLFRHRTVWGMMIGFFCLNYVIYFFITWFPSYLVDARGFDLLKLGFYGALPGIVAIAGSLLGGWTSDTLLRRGWSVTRARKTCLVCGMLFSSVIAFAVLVPSAMWALALLSVSYASLAFSAASVASLPADVAPTPRHVASLGGIQNFASNLAGVLGSTTTGLLLGFFHHSFVAPLMLSGALCIVGALTYGLVIKRVEPLRLSAA</sequence>